<dbReference type="GO" id="GO:0016020">
    <property type="term" value="C:membrane"/>
    <property type="evidence" value="ECO:0007669"/>
    <property type="project" value="UniProtKB-SubCell"/>
</dbReference>
<evidence type="ECO:0000259" key="9">
    <source>
        <dbReference type="PROSITE" id="PS51021"/>
    </source>
</evidence>
<dbReference type="InterPro" id="IPR004148">
    <property type="entry name" value="BAR_dom"/>
</dbReference>
<dbReference type="SMART" id="SM00721">
    <property type="entry name" value="BAR"/>
    <property type="match status" value="1"/>
</dbReference>
<dbReference type="SUPFAM" id="SSF103657">
    <property type="entry name" value="BAR/IMD domain-like"/>
    <property type="match status" value="1"/>
</dbReference>
<evidence type="ECO:0000256" key="5">
    <source>
        <dbReference type="ARBA" id="ARBA00023054"/>
    </source>
</evidence>
<keyword evidence="6" id="KW-0472">Membrane</keyword>
<dbReference type="Gene3D" id="2.30.30.40">
    <property type="entry name" value="SH3 Domains"/>
    <property type="match status" value="1"/>
</dbReference>
<dbReference type="InterPro" id="IPR035824">
    <property type="entry name" value="Endophilin_A_SH3"/>
</dbReference>
<protein>
    <submittedName>
        <fullName evidence="10">Sh3-containing grb2-like protein 3 (Endophilin III)</fullName>
    </submittedName>
</protein>
<comment type="similarity">
    <text evidence="2">Belongs to the endophilin family.</text>
</comment>
<dbReference type="PROSITE" id="PS50002">
    <property type="entry name" value="SH3"/>
    <property type="match status" value="1"/>
</dbReference>
<dbReference type="PROSITE" id="PS51021">
    <property type="entry name" value="BAR"/>
    <property type="match status" value="1"/>
</dbReference>
<accession>A0A5K4ECE5</accession>
<dbReference type="PANTHER" id="PTHR14167">
    <property type="entry name" value="SH3 DOMAIN-CONTAINING"/>
    <property type="match status" value="1"/>
</dbReference>
<dbReference type="GO" id="GO:0005737">
    <property type="term" value="C:cytoplasm"/>
    <property type="evidence" value="ECO:0007669"/>
    <property type="project" value="InterPro"/>
</dbReference>
<dbReference type="PRINTS" id="PR00452">
    <property type="entry name" value="SH3DOMAIN"/>
</dbReference>
<dbReference type="InterPro" id="IPR001452">
    <property type="entry name" value="SH3_domain"/>
</dbReference>
<evidence type="ECO:0000256" key="6">
    <source>
        <dbReference type="ARBA" id="ARBA00023136"/>
    </source>
</evidence>
<feature type="domain" description="BAR" evidence="9">
    <location>
        <begin position="37"/>
        <end position="274"/>
    </location>
</feature>
<evidence type="ECO:0000259" key="8">
    <source>
        <dbReference type="PROSITE" id="PS50002"/>
    </source>
</evidence>
<name>A0A5K4ECE5_SCHMA</name>
<proteinExistence type="inferred from homology"/>
<evidence type="ECO:0000256" key="7">
    <source>
        <dbReference type="PROSITE-ProRule" id="PRU00192"/>
    </source>
</evidence>
<evidence type="ECO:0000256" key="3">
    <source>
        <dbReference type="ARBA" id="ARBA00022443"/>
    </source>
</evidence>
<dbReference type="InterPro" id="IPR050384">
    <property type="entry name" value="Endophilin_SH3RF"/>
</dbReference>
<dbReference type="WBParaSite" id="Smp_036990.2">
    <property type="protein sequence ID" value="Smp_036990.2"/>
    <property type="gene ID" value="Smp_036990"/>
</dbReference>
<reference evidence="10" key="1">
    <citation type="submission" date="2019-11" db="UniProtKB">
        <authorList>
            <consortium name="WormBaseParasite"/>
        </authorList>
    </citation>
    <scope>IDENTIFICATION</scope>
    <source>
        <strain evidence="10">Puerto Rican</strain>
    </source>
</reference>
<organism evidence="10">
    <name type="scientific">Schistosoma mansoni</name>
    <name type="common">Blood fluke</name>
    <dbReference type="NCBI Taxonomy" id="6183"/>
    <lineage>
        <taxon>Eukaryota</taxon>
        <taxon>Metazoa</taxon>
        <taxon>Spiralia</taxon>
        <taxon>Lophotrochozoa</taxon>
        <taxon>Platyhelminthes</taxon>
        <taxon>Trematoda</taxon>
        <taxon>Digenea</taxon>
        <taxon>Strigeidida</taxon>
        <taxon>Schistosomatoidea</taxon>
        <taxon>Schistosomatidae</taxon>
        <taxon>Schistosoma</taxon>
    </lineage>
</organism>
<dbReference type="PANTHER" id="PTHR14167:SF81">
    <property type="entry name" value="ENDOPHILIN-A"/>
    <property type="match status" value="1"/>
</dbReference>
<dbReference type="PRINTS" id="PR00499">
    <property type="entry name" value="P67PHOX"/>
</dbReference>
<dbReference type="AlphaFoldDB" id="A0A5K4ECE5"/>
<dbReference type="CDD" id="cd07592">
    <property type="entry name" value="BAR_Endophilin_A"/>
    <property type="match status" value="1"/>
</dbReference>
<dbReference type="InterPro" id="IPR027267">
    <property type="entry name" value="AH/BAR_dom_sf"/>
</dbReference>
<feature type="domain" description="SH3" evidence="8">
    <location>
        <begin position="313"/>
        <end position="372"/>
    </location>
</feature>
<dbReference type="GO" id="GO:0098793">
    <property type="term" value="C:presynapse"/>
    <property type="evidence" value="ECO:0007669"/>
    <property type="project" value="TreeGrafter"/>
</dbReference>
<comment type="subcellular location">
    <subcellularLocation>
        <location evidence="1">Membrane</location>
        <topology evidence="1">Peripheral membrane protein</topology>
    </subcellularLocation>
</comment>
<evidence type="ECO:0000256" key="1">
    <source>
        <dbReference type="ARBA" id="ARBA00004170"/>
    </source>
</evidence>
<dbReference type="SUPFAM" id="SSF50044">
    <property type="entry name" value="SH3-domain"/>
    <property type="match status" value="1"/>
</dbReference>
<evidence type="ECO:0000256" key="4">
    <source>
        <dbReference type="ARBA" id="ARBA00022583"/>
    </source>
</evidence>
<dbReference type="InterPro" id="IPR036028">
    <property type="entry name" value="SH3-like_dom_sf"/>
</dbReference>
<dbReference type="SMART" id="SM00326">
    <property type="entry name" value="SH3"/>
    <property type="match status" value="1"/>
</dbReference>
<keyword evidence="3 7" id="KW-0728">SH3 domain</keyword>
<keyword evidence="5" id="KW-0175">Coiled coil</keyword>
<keyword evidence="4" id="KW-0254">Endocytosis</keyword>
<dbReference type="Pfam" id="PF14604">
    <property type="entry name" value="SH3_9"/>
    <property type="match status" value="1"/>
</dbReference>
<dbReference type="Gene3D" id="1.20.1270.60">
    <property type="entry name" value="Arfaptin homology (AH) domain/BAR domain"/>
    <property type="match status" value="1"/>
</dbReference>
<dbReference type="GO" id="GO:0098978">
    <property type="term" value="C:glutamatergic synapse"/>
    <property type="evidence" value="ECO:0007669"/>
    <property type="project" value="TreeGrafter"/>
</dbReference>
<evidence type="ECO:0000313" key="10">
    <source>
        <dbReference type="WBParaSite" id="Smp_036990.2"/>
    </source>
</evidence>
<sequence length="375" mass="42554">SLLSANAVVLDGISAASTKMSLAGLKKQINKANQFMSEKIGGAEGTKLDDEYVEIEKKVDTISKLFEDVIAQTHEYLQPNPAYRAKLMTMNTLNKLQGKSKCTAYPQPENQLGECMIKYGRDLGPDSYYGQCLVEAGETFKCLANIKYTMEEHVKENFLDPLHSVQTHELKEINYHRKKLEGRRLDFDCKKRKQDRSANNSRLPEDELKVAEEKFQESKALAEQAMINFLNSETDQVQSLLEFTTSQADYHRQAAEIMEQLRKFLIDKKEESMSKPHKLYEIKRVNDTLNHDISGSRSPLNSTLNTPTKNGPVLGPSCKALFDFEAENDSELSFSEGDIISLILRVDENWFEGELNGRKGYFPVNYVEVINPLSS</sequence>
<dbReference type="CDD" id="cd11803">
    <property type="entry name" value="SH3_Endophilin_A"/>
    <property type="match status" value="1"/>
</dbReference>
<dbReference type="Pfam" id="PF03114">
    <property type="entry name" value="BAR"/>
    <property type="match status" value="1"/>
</dbReference>
<dbReference type="FunFam" id="2.30.30.40:FF:000072">
    <property type="entry name" value="Unconventional Myosin IB"/>
    <property type="match status" value="1"/>
</dbReference>
<evidence type="ECO:0000256" key="2">
    <source>
        <dbReference type="ARBA" id="ARBA00006697"/>
    </source>
</evidence>
<dbReference type="GO" id="GO:0016191">
    <property type="term" value="P:synaptic vesicle uncoating"/>
    <property type="evidence" value="ECO:0007669"/>
    <property type="project" value="TreeGrafter"/>
</dbReference>